<protein>
    <recommendedName>
        <fullName evidence="1">DUF6473 domain-containing protein</fullName>
    </recommendedName>
</protein>
<dbReference type="Pfam" id="PF20078">
    <property type="entry name" value="DUF6473"/>
    <property type="match status" value="1"/>
</dbReference>
<feature type="domain" description="DUF6473" evidence="1">
    <location>
        <begin position="1"/>
        <end position="267"/>
    </location>
</feature>
<dbReference type="EMBL" id="CP003742">
    <property type="protein sequence ID" value="AGI70505.1"/>
    <property type="molecule type" value="Genomic_DNA"/>
</dbReference>
<dbReference type="eggNOG" id="ENOG502Z950">
    <property type="taxonomic scope" value="Bacteria"/>
</dbReference>
<reference evidence="2 3" key="1">
    <citation type="journal article" date="2013" name="PLoS ONE">
        <title>Poles Apart: Arctic and Antarctic Octadecabacter strains Share High Genome Plasticity and a New Type of Xanthorhodopsin.</title>
        <authorList>
            <person name="Vollmers J."/>
            <person name="Voget S."/>
            <person name="Dietrich S."/>
            <person name="Gollnow K."/>
            <person name="Smits M."/>
            <person name="Meyer K."/>
            <person name="Brinkhoff T."/>
            <person name="Simon M."/>
            <person name="Daniel R."/>
        </authorList>
    </citation>
    <scope>NUCLEOTIDE SEQUENCE [LARGE SCALE GENOMIC DNA]</scope>
    <source>
        <strain evidence="2 3">238</strain>
    </source>
</reference>
<dbReference type="OrthoDB" id="7838347at2"/>
<dbReference type="HOGENOM" id="CLU_088208_0_0_5"/>
<dbReference type="Proteomes" id="UP000004688">
    <property type="component" value="Chromosome"/>
</dbReference>
<proteinExistence type="predicted"/>
<dbReference type="InterPro" id="IPR045524">
    <property type="entry name" value="DUF6473"/>
</dbReference>
<dbReference type="KEGG" id="oar:OA238_c02360"/>
<evidence type="ECO:0000313" key="2">
    <source>
        <dbReference type="EMBL" id="AGI70505.1"/>
    </source>
</evidence>
<name>M9RL17_9RHOB</name>
<evidence type="ECO:0000313" key="3">
    <source>
        <dbReference type="Proteomes" id="UP000004688"/>
    </source>
</evidence>
<keyword evidence="3" id="KW-1185">Reference proteome</keyword>
<evidence type="ECO:0000259" key="1">
    <source>
        <dbReference type="Pfam" id="PF20078"/>
    </source>
</evidence>
<sequence length="272" mass="29722">MKTDMIPRGVLRLTPCNYGLSKLPFRGPRRPTDGRYVAFLGGSETFGKYIPKPFPDHVETEIGEVCLNLGCQSAGPDAFLHDTAIQSLCYDAAATVIQLPGATGLSNAFYKVHPRRNDRFIAPTDKLIALYPEIDFAEISFTGHLIARLCAVDGDRFELVRKQLAVTWTRRMKSLVGQANGPVILLWLASRAPQDVSTGIRSASHPAFVNRKMIEGLRPYVSNIIEVVAERGRLDGMQFAPLDALAAQGMLGVAAHEAAAKALRRPLIRALG</sequence>
<dbReference type="AlphaFoldDB" id="M9RL17"/>
<gene>
    <name evidence="2" type="ORF">OA238_c02360</name>
</gene>
<accession>M9RL17</accession>
<dbReference type="RefSeq" id="WP_015493746.1">
    <property type="nucleotide sequence ID" value="NC_020908.1"/>
</dbReference>
<dbReference type="STRING" id="391616.OA238_c02360"/>
<organism evidence="2 3">
    <name type="scientific">Octadecabacter arcticus 238</name>
    <dbReference type="NCBI Taxonomy" id="391616"/>
    <lineage>
        <taxon>Bacteria</taxon>
        <taxon>Pseudomonadati</taxon>
        <taxon>Pseudomonadota</taxon>
        <taxon>Alphaproteobacteria</taxon>
        <taxon>Rhodobacterales</taxon>
        <taxon>Roseobacteraceae</taxon>
        <taxon>Octadecabacter</taxon>
    </lineage>
</organism>